<dbReference type="CDD" id="cd01714">
    <property type="entry name" value="ETF_beta"/>
    <property type="match status" value="1"/>
</dbReference>
<evidence type="ECO:0000313" key="12">
    <source>
        <dbReference type="Proteomes" id="UP000561726"/>
    </source>
</evidence>
<comment type="subunit">
    <text evidence="3">Heterodimer of an alpha and a beta subunit.</text>
</comment>
<dbReference type="Pfam" id="PF01012">
    <property type="entry name" value="ETF"/>
    <property type="match status" value="1"/>
</dbReference>
<dbReference type="SUPFAM" id="SSF52402">
    <property type="entry name" value="Adenine nucleotide alpha hydrolases-like"/>
    <property type="match status" value="1"/>
</dbReference>
<comment type="cofactor">
    <cofactor evidence="1">
        <name>FAD</name>
        <dbReference type="ChEBI" id="CHEBI:57692"/>
    </cofactor>
</comment>
<dbReference type="Gene3D" id="3.40.50.620">
    <property type="entry name" value="HUPs"/>
    <property type="match status" value="1"/>
</dbReference>
<dbReference type="eggNOG" id="COG2086">
    <property type="taxonomic scope" value="Bacteria"/>
</dbReference>
<evidence type="ECO:0000256" key="3">
    <source>
        <dbReference type="ARBA" id="ARBA00011355"/>
    </source>
</evidence>
<dbReference type="PIRSF" id="PIRSF000090">
    <property type="entry name" value="Beta-ETF"/>
    <property type="match status" value="1"/>
</dbReference>
<comment type="function">
    <text evidence="7">The electron transfer flavoprotein serves as a specific electron acceptor for other dehydrogenases. It transfers the electrons to the main respiratory chain via ETF-ubiquinone oxidoreductase (ETF dehydrogenase).</text>
</comment>
<proteinExistence type="inferred from homology"/>
<dbReference type="RefSeq" id="WP_035836813.1">
    <property type="nucleotide sequence ID" value="NZ_JACHBQ010000001.1"/>
</dbReference>
<organism evidence="9 11">
    <name type="scientific">Cryobacterium roopkundense</name>
    <dbReference type="NCBI Taxonomy" id="1001240"/>
    <lineage>
        <taxon>Bacteria</taxon>
        <taxon>Bacillati</taxon>
        <taxon>Actinomycetota</taxon>
        <taxon>Actinomycetes</taxon>
        <taxon>Micrococcales</taxon>
        <taxon>Microbacteriaceae</taxon>
        <taxon>Cryobacterium</taxon>
    </lineage>
</organism>
<dbReference type="InterPro" id="IPR014730">
    <property type="entry name" value="ETF_a/b_N"/>
</dbReference>
<dbReference type="InterPro" id="IPR012255">
    <property type="entry name" value="ETF_b"/>
</dbReference>
<evidence type="ECO:0000256" key="6">
    <source>
        <dbReference type="ARBA" id="ARBA00022982"/>
    </source>
</evidence>
<dbReference type="GO" id="GO:0005829">
    <property type="term" value="C:cytosol"/>
    <property type="evidence" value="ECO:0007669"/>
    <property type="project" value="TreeGrafter"/>
</dbReference>
<dbReference type="Proteomes" id="UP000029864">
    <property type="component" value="Unassembled WGS sequence"/>
</dbReference>
<dbReference type="STRING" id="1001240.GY21_11195"/>
<evidence type="ECO:0000256" key="1">
    <source>
        <dbReference type="ARBA" id="ARBA00001974"/>
    </source>
</evidence>
<reference evidence="9 11" key="1">
    <citation type="submission" date="2014-08" db="EMBL/GenBank/DDBJ databases">
        <authorList>
            <person name="Sisinthy S."/>
        </authorList>
    </citation>
    <scope>NUCLEOTIDE SEQUENCE [LARGE SCALE GENOMIC DNA]</scope>
    <source>
        <strain evidence="9 11">RuG17</strain>
    </source>
</reference>
<evidence type="ECO:0000313" key="11">
    <source>
        <dbReference type="Proteomes" id="UP000029864"/>
    </source>
</evidence>
<evidence type="ECO:0000313" key="9">
    <source>
        <dbReference type="EMBL" id="KGJ73470.1"/>
    </source>
</evidence>
<reference evidence="10 12" key="2">
    <citation type="submission" date="2020-08" db="EMBL/GenBank/DDBJ databases">
        <title>Sequencing the genomes of 1000 actinobacteria strains.</title>
        <authorList>
            <person name="Klenk H.-P."/>
        </authorList>
    </citation>
    <scope>NUCLEOTIDE SEQUENCE [LARGE SCALE GENOMIC DNA]</scope>
    <source>
        <strain evidence="10 12">DSM 21065</strain>
    </source>
</reference>
<dbReference type="AlphaFoldDB" id="A0A099J5W7"/>
<dbReference type="PANTHER" id="PTHR21294:SF8">
    <property type="entry name" value="ELECTRON TRANSFER FLAVOPROTEIN SUBUNIT BETA"/>
    <property type="match status" value="1"/>
</dbReference>
<dbReference type="EMBL" id="JACHBQ010000001">
    <property type="protein sequence ID" value="MBB5641014.1"/>
    <property type="molecule type" value="Genomic_DNA"/>
</dbReference>
<dbReference type="EMBL" id="JPXF01000043">
    <property type="protein sequence ID" value="KGJ73470.1"/>
    <property type="molecule type" value="Genomic_DNA"/>
</dbReference>
<dbReference type="Proteomes" id="UP000561726">
    <property type="component" value="Unassembled WGS sequence"/>
</dbReference>
<evidence type="ECO:0000313" key="10">
    <source>
        <dbReference type="EMBL" id="MBB5641014.1"/>
    </source>
</evidence>
<keyword evidence="6" id="KW-0249">Electron transport</keyword>
<evidence type="ECO:0000259" key="8">
    <source>
        <dbReference type="SMART" id="SM00893"/>
    </source>
</evidence>
<dbReference type="InterPro" id="IPR033948">
    <property type="entry name" value="ETF_beta_N"/>
</dbReference>
<sequence length="254" mass="27154">MKIIVLVKQVPDTYGERRLDDTTRRIQRSGVDLVIDEITERAIEVALTEKDTHDAEVVLMSMGPASAAEMLRKGLALGADSAIHVVDDALVGSDMLRTSAVLAAALQREGFDLIICGNESTDGRGGSMAAMVAEQLGVPHASYLNTVEISTSAVAGERAGEQATRVVRAPLPAVISVTEHNPEPRFASFKGLMRAKKKPIHTVKLSDLDIVEPSSHSAVRSITQRPARAAGRKIVDDGTAANELVEFLTSSHLI</sequence>
<comment type="similarity">
    <text evidence="2">Belongs to the ETF beta-subunit/FixA family.</text>
</comment>
<comment type="caution">
    <text evidence="9">The sequence shown here is derived from an EMBL/GenBank/DDBJ whole genome shotgun (WGS) entry which is preliminary data.</text>
</comment>
<protein>
    <recommendedName>
        <fullName evidence="4">Electron transfer flavoprotein subunit beta</fullName>
    </recommendedName>
</protein>
<dbReference type="PANTHER" id="PTHR21294">
    <property type="entry name" value="ELECTRON TRANSFER FLAVOPROTEIN BETA-SUBUNIT"/>
    <property type="match status" value="1"/>
</dbReference>
<evidence type="ECO:0000256" key="5">
    <source>
        <dbReference type="ARBA" id="ARBA00022448"/>
    </source>
</evidence>
<dbReference type="InterPro" id="IPR014729">
    <property type="entry name" value="Rossmann-like_a/b/a_fold"/>
</dbReference>
<evidence type="ECO:0000256" key="4">
    <source>
        <dbReference type="ARBA" id="ARBA00016797"/>
    </source>
</evidence>
<keyword evidence="5" id="KW-0813">Transport</keyword>
<evidence type="ECO:0000256" key="2">
    <source>
        <dbReference type="ARBA" id="ARBA00007557"/>
    </source>
</evidence>
<gene>
    <name evidence="10" type="ORF">BJ997_001562</name>
    <name evidence="9" type="ORF">GY21_11195</name>
</gene>
<feature type="domain" description="Electron transfer flavoprotein alpha/beta-subunit N-terminal" evidence="8">
    <location>
        <begin position="23"/>
        <end position="212"/>
    </location>
</feature>
<keyword evidence="11" id="KW-1185">Reference proteome</keyword>
<dbReference type="SMART" id="SM00893">
    <property type="entry name" value="ETF"/>
    <property type="match status" value="1"/>
</dbReference>
<accession>A0A099J5W7</accession>
<dbReference type="OrthoDB" id="9804960at2"/>
<dbReference type="GO" id="GO:0009055">
    <property type="term" value="F:electron transfer activity"/>
    <property type="evidence" value="ECO:0007669"/>
    <property type="project" value="InterPro"/>
</dbReference>
<evidence type="ECO:0000256" key="7">
    <source>
        <dbReference type="ARBA" id="ARBA00025649"/>
    </source>
</evidence>
<name>A0A099J5W7_9MICO</name>